<dbReference type="AlphaFoldDB" id="A0A2H3CSX3"/>
<keyword evidence="2" id="KW-1185">Reference proteome</keyword>
<dbReference type="Proteomes" id="UP000217790">
    <property type="component" value="Unassembled WGS sequence"/>
</dbReference>
<proteinExistence type="predicted"/>
<dbReference type="OrthoDB" id="48988at2759"/>
<feature type="non-terminal residue" evidence="1">
    <location>
        <position position="1"/>
    </location>
</feature>
<evidence type="ECO:0000313" key="2">
    <source>
        <dbReference type="Proteomes" id="UP000217790"/>
    </source>
</evidence>
<dbReference type="STRING" id="47427.A0A2H3CSX3"/>
<dbReference type="InParanoid" id="A0A2H3CSX3"/>
<dbReference type="SUPFAM" id="SSF51430">
    <property type="entry name" value="NAD(P)-linked oxidoreductase"/>
    <property type="match status" value="1"/>
</dbReference>
<name>A0A2H3CSX3_ARMGA</name>
<dbReference type="EMBL" id="KZ293694">
    <property type="protein sequence ID" value="PBK84960.1"/>
    <property type="molecule type" value="Genomic_DNA"/>
</dbReference>
<protein>
    <submittedName>
        <fullName evidence="1">Uncharacterized protein</fullName>
    </submittedName>
</protein>
<sequence>FLVIGASKVELLKANIQSLDIRLTKEQMPYLDSIVSFCLGFPLSTKLKCHDSRIAQQPGFTTPHEGLGINGNFL</sequence>
<gene>
    <name evidence="1" type="ORF">ARMGADRAFT_942558</name>
</gene>
<reference evidence="2" key="1">
    <citation type="journal article" date="2017" name="Nat. Ecol. Evol.">
        <title>Genome expansion and lineage-specific genetic innovations in the forest pathogenic fungi Armillaria.</title>
        <authorList>
            <person name="Sipos G."/>
            <person name="Prasanna A.N."/>
            <person name="Walter M.C."/>
            <person name="O'Connor E."/>
            <person name="Balint B."/>
            <person name="Krizsan K."/>
            <person name="Kiss B."/>
            <person name="Hess J."/>
            <person name="Varga T."/>
            <person name="Slot J."/>
            <person name="Riley R."/>
            <person name="Boka B."/>
            <person name="Rigling D."/>
            <person name="Barry K."/>
            <person name="Lee J."/>
            <person name="Mihaltcheva S."/>
            <person name="LaButti K."/>
            <person name="Lipzen A."/>
            <person name="Waldron R."/>
            <person name="Moloney N.M."/>
            <person name="Sperisen C."/>
            <person name="Kredics L."/>
            <person name="Vagvoelgyi C."/>
            <person name="Patrignani A."/>
            <person name="Fitzpatrick D."/>
            <person name="Nagy I."/>
            <person name="Doyle S."/>
            <person name="Anderson J.B."/>
            <person name="Grigoriev I.V."/>
            <person name="Gueldener U."/>
            <person name="Muensterkoetter M."/>
            <person name="Nagy L.G."/>
        </authorList>
    </citation>
    <scope>NUCLEOTIDE SEQUENCE [LARGE SCALE GENOMIC DNA]</scope>
    <source>
        <strain evidence="2">Ar21-2</strain>
    </source>
</reference>
<evidence type="ECO:0000313" key="1">
    <source>
        <dbReference type="EMBL" id="PBK84960.1"/>
    </source>
</evidence>
<accession>A0A2H3CSX3</accession>
<organism evidence="1 2">
    <name type="scientific">Armillaria gallica</name>
    <name type="common">Bulbous honey fungus</name>
    <name type="synonym">Armillaria bulbosa</name>
    <dbReference type="NCBI Taxonomy" id="47427"/>
    <lineage>
        <taxon>Eukaryota</taxon>
        <taxon>Fungi</taxon>
        <taxon>Dikarya</taxon>
        <taxon>Basidiomycota</taxon>
        <taxon>Agaricomycotina</taxon>
        <taxon>Agaricomycetes</taxon>
        <taxon>Agaricomycetidae</taxon>
        <taxon>Agaricales</taxon>
        <taxon>Marasmiineae</taxon>
        <taxon>Physalacriaceae</taxon>
        <taxon>Armillaria</taxon>
    </lineage>
</organism>
<dbReference type="InterPro" id="IPR036812">
    <property type="entry name" value="NAD(P)_OxRdtase_dom_sf"/>
</dbReference>